<keyword evidence="2" id="KW-0472">Membrane</keyword>
<accession>A0A0C9N412</accession>
<evidence type="ECO:0000313" key="3">
    <source>
        <dbReference type="EMBL" id="GAN09308.1"/>
    </source>
</evidence>
<feature type="transmembrane region" description="Helical" evidence="2">
    <location>
        <begin position="12"/>
        <end position="36"/>
    </location>
</feature>
<sequence>MERWDQFPTIDILRSCIIAYLFVGLIVSFLEFVAGLTFREKELPEIRVAIYAISECLVIQITIIKCHLALQNHEDSISHAMDDDVALEMTAKMVKAGVDTKTSPSNSAKKKQKKQVKSKCRLRRFYA</sequence>
<reference evidence="3" key="1">
    <citation type="submission" date="2014-09" db="EMBL/GenBank/DDBJ databases">
        <title>Draft genome sequence of an oleaginous Mucoromycotina fungus Mucor ambiguus NBRC6742.</title>
        <authorList>
            <person name="Takeda I."/>
            <person name="Yamane N."/>
            <person name="Morita T."/>
            <person name="Tamano K."/>
            <person name="Machida M."/>
            <person name="Baker S."/>
            <person name="Koike H."/>
        </authorList>
    </citation>
    <scope>NUCLEOTIDE SEQUENCE</scope>
    <source>
        <strain evidence="3">NBRC 6742</strain>
    </source>
</reference>
<organism evidence="3">
    <name type="scientific">Mucor ambiguus</name>
    <dbReference type="NCBI Taxonomy" id="91626"/>
    <lineage>
        <taxon>Eukaryota</taxon>
        <taxon>Fungi</taxon>
        <taxon>Fungi incertae sedis</taxon>
        <taxon>Mucoromycota</taxon>
        <taxon>Mucoromycotina</taxon>
        <taxon>Mucoromycetes</taxon>
        <taxon>Mucorales</taxon>
        <taxon>Mucorineae</taxon>
        <taxon>Mucoraceae</taxon>
        <taxon>Mucor</taxon>
    </lineage>
</organism>
<dbReference type="AlphaFoldDB" id="A0A0C9N412"/>
<dbReference type="EMBL" id="DF836547">
    <property type="protein sequence ID" value="GAN09308.1"/>
    <property type="molecule type" value="Genomic_DNA"/>
</dbReference>
<evidence type="ECO:0000256" key="1">
    <source>
        <dbReference type="SAM" id="MobiDB-lite"/>
    </source>
</evidence>
<keyword evidence="4" id="KW-1185">Reference proteome</keyword>
<evidence type="ECO:0000256" key="2">
    <source>
        <dbReference type="SAM" id="Phobius"/>
    </source>
</evidence>
<proteinExistence type="predicted"/>
<name>A0A0C9N412_9FUNG</name>
<gene>
    <name evidence="3" type="ORF">MAM1_0258d08833</name>
</gene>
<feature type="region of interest" description="Disordered" evidence="1">
    <location>
        <begin position="97"/>
        <end position="116"/>
    </location>
</feature>
<dbReference type="Proteomes" id="UP000053815">
    <property type="component" value="Unassembled WGS sequence"/>
</dbReference>
<protein>
    <submittedName>
        <fullName evidence="3">Uncharacterized protein</fullName>
    </submittedName>
</protein>
<keyword evidence="2" id="KW-1133">Transmembrane helix</keyword>
<evidence type="ECO:0000313" key="4">
    <source>
        <dbReference type="Proteomes" id="UP000053815"/>
    </source>
</evidence>
<keyword evidence="2" id="KW-0812">Transmembrane</keyword>